<dbReference type="WBParaSite" id="GPLIN_001108500">
    <property type="protein sequence ID" value="GPLIN_001108500"/>
    <property type="gene ID" value="GPLIN_001108500"/>
</dbReference>
<name>A0A183CDY1_GLOPA</name>
<organism evidence="2 3">
    <name type="scientific">Globodera pallida</name>
    <name type="common">Potato cyst nematode worm</name>
    <name type="synonym">Heterodera pallida</name>
    <dbReference type="NCBI Taxonomy" id="36090"/>
    <lineage>
        <taxon>Eukaryota</taxon>
        <taxon>Metazoa</taxon>
        <taxon>Ecdysozoa</taxon>
        <taxon>Nematoda</taxon>
        <taxon>Chromadorea</taxon>
        <taxon>Rhabditida</taxon>
        <taxon>Tylenchina</taxon>
        <taxon>Tylenchomorpha</taxon>
        <taxon>Tylenchoidea</taxon>
        <taxon>Heteroderidae</taxon>
        <taxon>Heteroderinae</taxon>
        <taxon>Globodera</taxon>
    </lineage>
</organism>
<dbReference type="AlphaFoldDB" id="A0A183CDY1"/>
<reference evidence="3" key="3">
    <citation type="submission" date="2016-06" db="UniProtKB">
        <authorList>
            <consortium name="WormBaseParasite"/>
        </authorList>
    </citation>
    <scope>IDENTIFICATION</scope>
</reference>
<feature type="compositionally biased region" description="Basic and acidic residues" evidence="1">
    <location>
        <begin position="221"/>
        <end position="230"/>
    </location>
</feature>
<keyword evidence="2" id="KW-1185">Reference proteome</keyword>
<accession>A0A183CDY1</accession>
<protein>
    <submittedName>
        <fullName evidence="3">RING-type domain-containing protein</fullName>
    </submittedName>
</protein>
<evidence type="ECO:0000313" key="2">
    <source>
        <dbReference type="Proteomes" id="UP000050741"/>
    </source>
</evidence>
<dbReference type="Gene3D" id="3.30.40.10">
    <property type="entry name" value="Zinc/RING finger domain, C3HC4 (zinc finger)"/>
    <property type="match status" value="1"/>
</dbReference>
<evidence type="ECO:0000313" key="3">
    <source>
        <dbReference type="WBParaSite" id="GPLIN_001108500"/>
    </source>
</evidence>
<dbReference type="InterPro" id="IPR013083">
    <property type="entry name" value="Znf_RING/FYVE/PHD"/>
</dbReference>
<sequence length="272" mass="31258">MDFSGCDHHIPTVKVRITNHLYHSESVEFEFLKTELSTRRTAVVLGFNIEPSARKQFYFQQSSSILRFSQRRLVDYYELEIECDYQPSWTQHIVFGSEVQKHGQNGINIPIYEIEMMAFCSRGKIRLVIYNAERERTEIDVTRKFLLDNNAFNINMSNETVQPISQRRTENDDPVLSRTIAWRGASSSTTGHTEASTMATAHDEAITLSQAGDTESEVDEMEPKQQSEKDEAVSEQNICKICLNKKREIAFVPCGHFCACREWTARNCLLAL</sequence>
<evidence type="ECO:0000256" key="1">
    <source>
        <dbReference type="SAM" id="MobiDB-lite"/>
    </source>
</evidence>
<proteinExistence type="predicted"/>
<reference evidence="2" key="1">
    <citation type="submission" date="2013-12" db="EMBL/GenBank/DDBJ databases">
        <authorList>
            <person name="Aslett M."/>
        </authorList>
    </citation>
    <scope>NUCLEOTIDE SEQUENCE [LARGE SCALE GENOMIC DNA]</scope>
    <source>
        <strain evidence="2">Lindley</strain>
    </source>
</reference>
<dbReference type="Pfam" id="PF13920">
    <property type="entry name" value="zf-C3HC4_3"/>
    <property type="match status" value="1"/>
</dbReference>
<feature type="region of interest" description="Disordered" evidence="1">
    <location>
        <begin position="210"/>
        <end position="230"/>
    </location>
</feature>
<dbReference type="Proteomes" id="UP000050741">
    <property type="component" value="Unassembled WGS sequence"/>
</dbReference>
<reference evidence="2" key="2">
    <citation type="submission" date="2014-05" db="EMBL/GenBank/DDBJ databases">
        <title>The genome and life-stage specific transcriptomes of Globodera pallida elucidate key aspects of plant parasitism by a cyst nematode.</title>
        <authorList>
            <person name="Cotton J.A."/>
            <person name="Lilley C.J."/>
            <person name="Jones L.M."/>
            <person name="Kikuchi T."/>
            <person name="Reid A.J."/>
            <person name="Thorpe P."/>
            <person name="Tsai I.J."/>
            <person name="Beasley H."/>
            <person name="Blok V."/>
            <person name="Cock P.J.A."/>
            <person name="Van den Akker S.E."/>
            <person name="Holroyd N."/>
            <person name="Hunt M."/>
            <person name="Mantelin S."/>
            <person name="Naghra H."/>
            <person name="Pain A."/>
            <person name="Palomares-Rius J.E."/>
            <person name="Zarowiecki M."/>
            <person name="Berriman M."/>
            <person name="Jones J.T."/>
            <person name="Urwin P.E."/>
        </authorList>
    </citation>
    <scope>NUCLEOTIDE SEQUENCE [LARGE SCALE GENOMIC DNA]</scope>
    <source>
        <strain evidence="2">Lindley</strain>
    </source>
</reference>